<dbReference type="GO" id="GO:0022857">
    <property type="term" value="F:transmembrane transporter activity"/>
    <property type="evidence" value="ECO:0007669"/>
    <property type="project" value="InterPro"/>
</dbReference>
<dbReference type="EMBL" id="SUTE01000072">
    <property type="protein sequence ID" value="MBE6505813.1"/>
    <property type="molecule type" value="Genomic_DNA"/>
</dbReference>
<dbReference type="PANTHER" id="PTHR42718">
    <property type="entry name" value="MAJOR FACILITATOR SUPERFAMILY MULTIDRUG TRANSPORTER MFSC"/>
    <property type="match status" value="1"/>
</dbReference>
<keyword evidence="2" id="KW-0813">Transport</keyword>
<evidence type="ECO:0000256" key="2">
    <source>
        <dbReference type="ARBA" id="ARBA00022448"/>
    </source>
</evidence>
<evidence type="ECO:0000313" key="9">
    <source>
        <dbReference type="Proteomes" id="UP000762703"/>
    </source>
</evidence>
<dbReference type="PRINTS" id="PR01036">
    <property type="entry name" value="TCRTETB"/>
</dbReference>
<feature type="transmembrane region" description="Helical" evidence="6">
    <location>
        <begin position="349"/>
        <end position="366"/>
    </location>
</feature>
<dbReference type="InterPro" id="IPR020846">
    <property type="entry name" value="MFS_dom"/>
</dbReference>
<feature type="transmembrane region" description="Helical" evidence="6">
    <location>
        <begin position="399"/>
        <end position="419"/>
    </location>
</feature>
<dbReference type="AlphaFoldDB" id="A0A8T3VKR1"/>
<feature type="transmembrane region" description="Helical" evidence="6">
    <location>
        <begin position="48"/>
        <end position="64"/>
    </location>
</feature>
<feature type="transmembrane region" description="Helical" evidence="6">
    <location>
        <begin position="224"/>
        <end position="242"/>
    </location>
</feature>
<evidence type="ECO:0000256" key="5">
    <source>
        <dbReference type="ARBA" id="ARBA00023136"/>
    </source>
</evidence>
<dbReference type="Pfam" id="PF07690">
    <property type="entry name" value="MFS_1"/>
    <property type="match status" value="1"/>
</dbReference>
<keyword evidence="3 6" id="KW-0812">Transmembrane</keyword>
<evidence type="ECO:0000256" key="4">
    <source>
        <dbReference type="ARBA" id="ARBA00022989"/>
    </source>
</evidence>
<dbReference type="PROSITE" id="PS50850">
    <property type="entry name" value="MFS"/>
    <property type="match status" value="1"/>
</dbReference>
<feature type="transmembrane region" description="Helical" evidence="6">
    <location>
        <begin position="76"/>
        <end position="94"/>
    </location>
</feature>
<sequence length="460" mass="49919">MNLMEKKNLILLICTVLSFFTVFAVNAVMVVVPSIASEFHMSNIVQNWIIIIFLLVVAVLSIPAGQISGKFGLKKVTILSIILFIIISIVTVMVKSSWQFLACRFILGISLSFINVTSMAMVVSAFAPEERGKALGINITGVYIGLSLSPVLGGILNYNLGWRSVVLFGVPFLFVILALLLTKIDDEWITFENVPLDIKGYFAYGIGMVLFMYGFTILNTLSGVILTVLGIIILIVFGVIELKQTHPSFDVRFFKNRKFLSSNFASLSAYLATFAVTTILNYHLQYIKGFDSQSAGMILLVAPLCQVVLAPIAGRLSDKFVPQILAAIGMALGTISLFLFSFLGSETPLEFLIVSMIIYGIGFGLFSPPNTNVIMSSVPPKDTSVASAAVATMRTVGQAMSMGILTLVFAFVMGDVPIVEQYYPLLISSCQMTCLVCVVLCIASVFASLVGMKSSSTLHK</sequence>
<feature type="transmembrane region" description="Helical" evidence="6">
    <location>
        <begin position="162"/>
        <end position="181"/>
    </location>
</feature>
<proteinExistence type="predicted"/>
<dbReference type="CDD" id="cd17321">
    <property type="entry name" value="MFS_MMR_MDR_like"/>
    <property type="match status" value="1"/>
</dbReference>
<feature type="transmembrane region" description="Helical" evidence="6">
    <location>
        <begin position="106"/>
        <end position="127"/>
    </location>
</feature>
<evidence type="ECO:0000256" key="6">
    <source>
        <dbReference type="SAM" id="Phobius"/>
    </source>
</evidence>
<evidence type="ECO:0000256" key="3">
    <source>
        <dbReference type="ARBA" id="ARBA00022692"/>
    </source>
</evidence>
<dbReference type="GO" id="GO:0016020">
    <property type="term" value="C:membrane"/>
    <property type="evidence" value="ECO:0007669"/>
    <property type="project" value="UniProtKB-SubCell"/>
</dbReference>
<keyword evidence="5 6" id="KW-0472">Membrane</keyword>
<keyword evidence="4 6" id="KW-1133">Transmembrane helix</keyword>
<organism evidence="8 9">
    <name type="scientific">Methanobrevibacter millerae</name>
    <dbReference type="NCBI Taxonomy" id="230361"/>
    <lineage>
        <taxon>Archaea</taxon>
        <taxon>Methanobacteriati</taxon>
        <taxon>Methanobacteriota</taxon>
        <taxon>Methanomada group</taxon>
        <taxon>Methanobacteria</taxon>
        <taxon>Methanobacteriales</taxon>
        <taxon>Methanobacteriaceae</taxon>
        <taxon>Methanobrevibacter</taxon>
    </lineage>
</organism>
<evidence type="ECO:0000313" key="8">
    <source>
        <dbReference type="EMBL" id="MBE6505813.1"/>
    </source>
</evidence>
<feature type="transmembrane region" description="Helical" evidence="6">
    <location>
        <begin position="425"/>
        <end position="450"/>
    </location>
</feature>
<name>A0A8T3VKR1_9EURY</name>
<feature type="transmembrane region" description="Helical" evidence="6">
    <location>
        <begin position="294"/>
        <end position="312"/>
    </location>
</feature>
<comment type="subcellular location">
    <subcellularLocation>
        <location evidence="1">Membrane</location>
        <topology evidence="1">Multi-pass membrane protein</topology>
    </subcellularLocation>
</comment>
<dbReference type="Proteomes" id="UP000762703">
    <property type="component" value="Unassembled WGS sequence"/>
</dbReference>
<evidence type="ECO:0000259" key="7">
    <source>
        <dbReference type="PROSITE" id="PS50850"/>
    </source>
</evidence>
<accession>A0A8T3VKR1</accession>
<dbReference type="SUPFAM" id="SSF103473">
    <property type="entry name" value="MFS general substrate transporter"/>
    <property type="match status" value="1"/>
</dbReference>
<dbReference type="PANTHER" id="PTHR42718:SF9">
    <property type="entry name" value="MAJOR FACILITATOR SUPERFAMILY MULTIDRUG TRANSPORTER MFSC"/>
    <property type="match status" value="1"/>
</dbReference>
<comment type="caution">
    <text evidence="8">The sequence shown here is derived from an EMBL/GenBank/DDBJ whole genome shotgun (WGS) entry which is preliminary data.</text>
</comment>
<feature type="transmembrane region" description="Helical" evidence="6">
    <location>
        <begin position="134"/>
        <end position="156"/>
    </location>
</feature>
<feature type="domain" description="Major facilitator superfamily (MFS) profile" evidence="7">
    <location>
        <begin position="10"/>
        <end position="456"/>
    </location>
</feature>
<feature type="transmembrane region" description="Helical" evidence="6">
    <location>
        <begin position="201"/>
        <end position="218"/>
    </location>
</feature>
<dbReference type="Gene3D" id="1.20.1250.20">
    <property type="entry name" value="MFS general substrate transporter like domains"/>
    <property type="match status" value="2"/>
</dbReference>
<dbReference type="InterPro" id="IPR036259">
    <property type="entry name" value="MFS_trans_sf"/>
</dbReference>
<dbReference type="InterPro" id="IPR011701">
    <property type="entry name" value="MFS"/>
</dbReference>
<feature type="transmembrane region" description="Helical" evidence="6">
    <location>
        <begin position="263"/>
        <end position="282"/>
    </location>
</feature>
<reference evidence="8" key="1">
    <citation type="submission" date="2019-04" db="EMBL/GenBank/DDBJ databases">
        <title>Evolution of Biomass-Degrading Anaerobic Consortia Revealed by Metagenomics.</title>
        <authorList>
            <person name="Peng X."/>
        </authorList>
    </citation>
    <scope>NUCLEOTIDE SEQUENCE</scope>
    <source>
        <strain evidence="8">SIG12</strain>
    </source>
</reference>
<evidence type="ECO:0000256" key="1">
    <source>
        <dbReference type="ARBA" id="ARBA00004141"/>
    </source>
</evidence>
<feature type="transmembrane region" description="Helical" evidence="6">
    <location>
        <begin position="324"/>
        <end position="343"/>
    </location>
</feature>
<gene>
    <name evidence="8" type="ORF">E7Z73_08815</name>
</gene>
<protein>
    <submittedName>
        <fullName evidence="8">MFS transporter</fullName>
    </submittedName>
</protein>